<dbReference type="Proteomes" id="UP000015102">
    <property type="component" value="Unassembled WGS sequence"/>
</dbReference>
<proteinExistence type="predicted"/>
<dbReference type="EnsemblMetazoa" id="MESCA002709-RA">
    <property type="protein sequence ID" value="MESCA002709-PA"/>
    <property type="gene ID" value="MESCA002709"/>
</dbReference>
<protein>
    <submittedName>
        <fullName evidence="1">Uncharacterized protein</fullName>
    </submittedName>
</protein>
<keyword evidence="2" id="KW-1185">Reference proteome</keyword>
<dbReference type="EMBL" id="CAQQ02129839">
    <property type="status" value="NOT_ANNOTATED_CDS"/>
    <property type="molecule type" value="Genomic_DNA"/>
</dbReference>
<evidence type="ECO:0000313" key="1">
    <source>
        <dbReference type="EnsemblMetazoa" id="MESCA002709-PA"/>
    </source>
</evidence>
<dbReference type="HOGENOM" id="CLU_2944348_0_0_1"/>
<accession>T1GH26</accession>
<name>T1GH26_MEGSC</name>
<dbReference type="AlphaFoldDB" id="T1GH26"/>
<organism evidence="1 2">
    <name type="scientific">Megaselia scalaris</name>
    <name type="common">Humpbacked fly</name>
    <name type="synonym">Phora scalaris</name>
    <dbReference type="NCBI Taxonomy" id="36166"/>
    <lineage>
        <taxon>Eukaryota</taxon>
        <taxon>Metazoa</taxon>
        <taxon>Ecdysozoa</taxon>
        <taxon>Arthropoda</taxon>
        <taxon>Hexapoda</taxon>
        <taxon>Insecta</taxon>
        <taxon>Pterygota</taxon>
        <taxon>Neoptera</taxon>
        <taxon>Endopterygota</taxon>
        <taxon>Diptera</taxon>
        <taxon>Brachycera</taxon>
        <taxon>Muscomorpha</taxon>
        <taxon>Platypezoidea</taxon>
        <taxon>Phoridae</taxon>
        <taxon>Megaseliini</taxon>
        <taxon>Megaselia</taxon>
    </lineage>
</organism>
<reference evidence="2" key="1">
    <citation type="submission" date="2013-02" db="EMBL/GenBank/DDBJ databases">
        <authorList>
            <person name="Hughes D."/>
        </authorList>
    </citation>
    <scope>NUCLEOTIDE SEQUENCE</scope>
    <source>
        <strain>Durham</strain>
        <strain evidence="2">NC isolate 2 -- Noor lab</strain>
    </source>
</reference>
<sequence length="60" mass="7282">MNVRVSKSLRETIINLQRRRKNFLFIYTLNTYPRKTEKTYGLQDRAFAEKDLLYHSTDNN</sequence>
<reference evidence="1" key="2">
    <citation type="submission" date="2015-06" db="UniProtKB">
        <authorList>
            <consortium name="EnsemblMetazoa"/>
        </authorList>
    </citation>
    <scope>IDENTIFICATION</scope>
</reference>
<evidence type="ECO:0000313" key="2">
    <source>
        <dbReference type="Proteomes" id="UP000015102"/>
    </source>
</evidence>
<dbReference type="EMBL" id="CAQQ02129840">
    <property type="status" value="NOT_ANNOTATED_CDS"/>
    <property type="molecule type" value="Genomic_DNA"/>
</dbReference>